<organism evidence="2 3">
    <name type="scientific">Domibacillus iocasae</name>
    <dbReference type="NCBI Taxonomy" id="1714016"/>
    <lineage>
        <taxon>Bacteria</taxon>
        <taxon>Bacillati</taxon>
        <taxon>Bacillota</taxon>
        <taxon>Bacilli</taxon>
        <taxon>Bacillales</taxon>
        <taxon>Bacillaceae</taxon>
        <taxon>Domibacillus</taxon>
    </lineage>
</organism>
<evidence type="ECO:0000313" key="3">
    <source>
        <dbReference type="Proteomes" id="UP000095658"/>
    </source>
</evidence>
<keyword evidence="1" id="KW-1133">Transmembrane helix</keyword>
<reference evidence="2 3" key="1">
    <citation type="submission" date="2016-06" db="EMBL/GenBank/DDBJ databases">
        <title>Domibacillus iocasae genome sequencing.</title>
        <authorList>
            <person name="Verma A."/>
            <person name="Pal Y."/>
            <person name="Ojha A.K."/>
            <person name="Krishnamurthi S."/>
        </authorList>
    </citation>
    <scope>NUCLEOTIDE SEQUENCE [LARGE SCALE GENOMIC DNA]</scope>
    <source>
        <strain evidence="2 3">DSM 29979</strain>
    </source>
</reference>
<keyword evidence="1" id="KW-0472">Membrane</keyword>
<comment type="caution">
    <text evidence="2">The sequence shown here is derived from an EMBL/GenBank/DDBJ whole genome shotgun (WGS) entry which is preliminary data.</text>
</comment>
<dbReference type="AlphaFoldDB" id="A0A1E7DQ07"/>
<dbReference type="InterPro" id="IPR009293">
    <property type="entry name" value="UPF0478"/>
</dbReference>
<evidence type="ECO:0000313" key="2">
    <source>
        <dbReference type="EMBL" id="OES45177.1"/>
    </source>
</evidence>
<proteinExistence type="predicted"/>
<evidence type="ECO:0008006" key="4">
    <source>
        <dbReference type="Google" id="ProtNLM"/>
    </source>
</evidence>
<dbReference type="EMBL" id="MAMP01000020">
    <property type="protein sequence ID" value="OES45177.1"/>
    <property type="molecule type" value="Genomic_DNA"/>
</dbReference>
<keyword evidence="1" id="KW-0812">Transmembrane</keyword>
<dbReference type="STRING" id="1714016.BA724_03985"/>
<gene>
    <name evidence="2" type="ORF">BA724_03985</name>
</gene>
<accession>A0A1E7DQ07</accession>
<dbReference type="PANTHER" id="PTHR40070">
    <property type="entry name" value="UPF0478 PROTEIN YTXG"/>
    <property type="match status" value="1"/>
</dbReference>
<keyword evidence="3" id="KW-1185">Reference proteome</keyword>
<protein>
    <recommendedName>
        <fullName evidence="4">DUF948 domain-containing protein</fullName>
    </recommendedName>
</protein>
<dbReference type="OrthoDB" id="2969233at2"/>
<dbReference type="Proteomes" id="UP000095658">
    <property type="component" value="Unassembled WGS sequence"/>
</dbReference>
<dbReference type="Pfam" id="PF06103">
    <property type="entry name" value="DUF948"/>
    <property type="match status" value="1"/>
</dbReference>
<dbReference type="PANTHER" id="PTHR40070:SF1">
    <property type="entry name" value="UPF0478 PROTEIN YTXG"/>
    <property type="match status" value="1"/>
</dbReference>
<name>A0A1E7DQ07_9BACI</name>
<dbReference type="RefSeq" id="WP_069938058.1">
    <property type="nucleotide sequence ID" value="NZ_MAMP01000020.1"/>
</dbReference>
<feature type="transmembrane region" description="Helical" evidence="1">
    <location>
        <begin position="6"/>
        <end position="24"/>
    </location>
</feature>
<evidence type="ECO:0000256" key="1">
    <source>
        <dbReference type="SAM" id="Phobius"/>
    </source>
</evidence>
<sequence length="109" mass="12212">MEWIGWLSLAIVVGALIFLGISAFKTFKSIKPKVDHLKEAQQRIQTETTKIKTETDELKVHQEHIMADVDHAKQAVTLTVNETKQIPQNAKFLAKTAVDSAKNKKMAKA</sequence>